<evidence type="ECO:0000256" key="1">
    <source>
        <dbReference type="SAM" id="Phobius"/>
    </source>
</evidence>
<comment type="caution">
    <text evidence="2">The sequence shown here is derived from an EMBL/GenBank/DDBJ whole genome shotgun (WGS) entry which is preliminary data.</text>
</comment>
<keyword evidence="1" id="KW-1133">Transmembrane helix</keyword>
<evidence type="ECO:0000313" key="3">
    <source>
        <dbReference type="Proteomes" id="UP001501676"/>
    </source>
</evidence>
<keyword evidence="3" id="KW-1185">Reference proteome</keyword>
<accession>A0ABP6SR92</accession>
<dbReference type="EMBL" id="BAAAYN010000005">
    <property type="protein sequence ID" value="GAA3383473.1"/>
    <property type="molecule type" value="Genomic_DNA"/>
</dbReference>
<evidence type="ECO:0008006" key="4">
    <source>
        <dbReference type="Google" id="ProtNLM"/>
    </source>
</evidence>
<organism evidence="2 3">
    <name type="scientific">Cryptosporangium minutisporangium</name>
    <dbReference type="NCBI Taxonomy" id="113569"/>
    <lineage>
        <taxon>Bacteria</taxon>
        <taxon>Bacillati</taxon>
        <taxon>Actinomycetota</taxon>
        <taxon>Actinomycetes</taxon>
        <taxon>Cryptosporangiales</taxon>
        <taxon>Cryptosporangiaceae</taxon>
        <taxon>Cryptosporangium</taxon>
    </lineage>
</organism>
<dbReference type="Proteomes" id="UP001501676">
    <property type="component" value="Unassembled WGS sequence"/>
</dbReference>
<evidence type="ECO:0000313" key="2">
    <source>
        <dbReference type="EMBL" id="GAA3383473.1"/>
    </source>
</evidence>
<dbReference type="Pfam" id="PF11271">
    <property type="entry name" value="PorA"/>
    <property type="match status" value="1"/>
</dbReference>
<proteinExistence type="predicted"/>
<keyword evidence="1" id="KW-0812">Transmembrane</keyword>
<name>A0ABP6SR92_9ACTN</name>
<keyword evidence="1" id="KW-0472">Membrane</keyword>
<sequence length="309" mass="33928">MGVLLLGLGSFLLASAALLPLYVYPRVAVLPTDPQVEQVMTAEQATMLVVDATAPAGARELRNADVTVTTFVTAAPVAEDDVDADTVVWQFATEVTVAGRGMTSAQVEWTSLDRRTHETTNCCGDRIVTTADRSAGEPLQHKGLVAWPLDVQKRTYQLWDLQLRGTRPATYVREERRDGIDTYVFDSVVTRTKVGNIDLPGGLFGVKDPSVNATSWYADSRRYWIEPATGDVIALRQDQSLTYTYGGRTVTSFDAELESRRMSDARLDRTRTGALALTWLRGRAAMLLVPLGALLVAGGIVLLRRRRPE</sequence>
<dbReference type="InterPro" id="IPR021424">
    <property type="entry name" value="PorA"/>
</dbReference>
<gene>
    <name evidence="2" type="ORF">GCM10020369_09490</name>
</gene>
<reference evidence="3" key="1">
    <citation type="journal article" date="2019" name="Int. J. Syst. Evol. Microbiol.">
        <title>The Global Catalogue of Microorganisms (GCM) 10K type strain sequencing project: providing services to taxonomists for standard genome sequencing and annotation.</title>
        <authorList>
            <consortium name="The Broad Institute Genomics Platform"/>
            <consortium name="The Broad Institute Genome Sequencing Center for Infectious Disease"/>
            <person name="Wu L."/>
            <person name="Ma J."/>
        </authorList>
    </citation>
    <scope>NUCLEOTIDE SEQUENCE [LARGE SCALE GENOMIC DNA]</scope>
    <source>
        <strain evidence="3">JCM 9458</strain>
    </source>
</reference>
<feature type="transmembrane region" description="Helical" evidence="1">
    <location>
        <begin position="284"/>
        <end position="303"/>
    </location>
</feature>
<protein>
    <recommendedName>
        <fullName evidence="4">DUF3068 domain-containing protein</fullName>
    </recommendedName>
</protein>
<dbReference type="RefSeq" id="WP_345726711.1">
    <property type="nucleotide sequence ID" value="NZ_BAAAYN010000005.1"/>
</dbReference>